<evidence type="ECO:0000256" key="1">
    <source>
        <dbReference type="ARBA" id="ARBA00004141"/>
    </source>
</evidence>
<name>R7TJQ7_CAPTE</name>
<dbReference type="Proteomes" id="UP000014760">
    <property type="component" value="Unassembled WGS sequence"/>
</dbReference>
<keyword evidence="2 6" id="KW-0812">Transmembrane</keyword>
<dbReference type="PANTHER" id="PTHR10671">
    <property type="entry name" value="EPITHELIAL MEMBRANE PROTEIN-RELATED"/>
    <property type="match status" value="1"/>
</dbReference>
<evidence type="ECO:0008006" key="10">
    <source>
        <dbReference type="Google" id="ProtNLM"/>
    </source>
</evidence>
<dbReference type="OMA" id="FAAKFRD"/>
<evidence type="ECO:0000256" key="4">
    <source>
        <dbReference type="ARBA" id="ARBA00023136"/>
    </source>
</evidence>
<dbReference type="OrthoDB" id="6084046at2759"/>
<reference evidence="7 9" key="2">
    <citation type="journal article" date="2013" name="Nature">
        <title>Insights into bilaterian evolution from three spiralian genomes.</title>
        <authorList>
            <person name="Simakov O."/>
            <person name="Marletaz F."/>
            <person name="Cho S.J."/>
            <person name="Edsinger-Gonzales E."/>
            <person name="Havlak P."/>
            <person name="Hellsten U."/>
            <person name="Kuo D.H."/>
            <person name="Larsson T."/>
            <person name="Lv J."/>
            <person name="Arendt D."/>
            <person name="Savage R."/>
            <person name="Osoegawa K."/>
            <person name="de Jong P."/>
            <person name="Grimwood J."/>
            <person name="Chapman J.A."/>
            <person name="Shapiro H."/>
            <person name="Aerts A."/>
            <person name="Otillar R.P."/>
            <person name="Terry A.Y."/>
            <person name="Boore J.L."/>
            <person name="Grigoriev I.V."/>
            <person name="Lindberg D.R."/>
            <person name="Seaver E.C."/>
            <person name="Weisblat D.A."/>
            <person name="Putnam N.H."/>
            <person name="Rokhsar D.S."/>
        </authorList>
    </citation>
    <scope>NUCLEOTIDE SEQUENCE</scope>
    <source>
        <strain evidence="7 9">I ESC-2004</strain>
    </source>
</reference>
<evidence type="ECO:0000256" key="2">
    <source>
        <dbReference type="ARBA" id="ARBA00022692"/>
    </source>
</evidence>
<proteinExistence type="predicted"/>
<feature type="compositionally biased region" description="Pro residues" evidence="5">
    <location>
        <begin position="170"/>
        <end position="185"/>
    </location>
</feature>
<dbReference type="Gene3D" id="1.20.140.150">
    <property type="match status" value="1"/>
</dbReference>
<organism evidence="7">
    <name type="scientific">Capitella teleta</name>
    <name type="common">Polychaete worm</name>
    <dbReference type="NCBI Taxonomy" id="283909"/>
    <lineage>
        <taxon>Eukaryota</taxon>
        <taxon>Metazoa</taxon>
        <taxon>Spiralia</taxon>
        <taxon>Lophotrochozoa</taxon>
        <taxon>Annelida</taxon>
        <taxon>Polychaeta</taxon>
        <taxon>Sedentaria</taxon>
        <taxon>Scolecida</taxon>
        <taxon>Capitellidae</taxon>
        <taxon>Capitella</taxon>
    </lineage>
</organism>
<reference evidence="8" key="3">
    <citation type="submission" date="2015-06" db="UniProtKB">
        <authorList>
            <consortium name="EnsemblMetazoa"/>
        </authorList>
    </citation>
    <scope>IDENTIFICATION</scope>
</reference>
<reference evidence="9" key="1">
    <citation type="submission" date="2012-12" db="EMBL/GenBank/DDBJ databases">
        <authorList>
            <person name="Hellsten U."/>
            <person name="Grimwood J."/>
            <person name="Chapman J.A."/>
            <person name="Shapiro H."/>
            <person name="Aerts A."/>
            <person name="Otillar R.P."/>
            <person name="Terry A.Y."/>
            <person name="Boore J.L."/>
            <person name="Simakov O."/>
            <person name="Marletaz F."/>
            <person name="Cho S.-J."/>
            <person name="Edsinger-Gonzales E."/>
            <person name="Havlak P."/>
            <person name="Kuo D.-H."/>
            <person name="Larsson T."/>
            <person name="Lv J."/>
            <person name="Arendt D."/>
            <person name="Savage R."/>
            <person name="Osoegawa K."/>
            <person name="de Jong P."/>
            <person name="Lindberg D.R."/>
            <person name="Seaver E.C."/>
            <person name="Weisblat D.A."/>
            <person name="Putnam N.H."/>
            <person name="Grigoriev I.V."/>
            <person name="Rokhsar D.S."/>
        </authorList>
    </citation>
    <scope>NUCLEOTIDE SEQUENCE</scope>
    <source>
        <strain evidence="9">I ESC-2004</strain>
    </source>
</reference>
<keyword evidence="4 6" id="KW-0472">Membrane</keyword>
<sequence length="225" mass="23709">MPESTSCSAVVAATFAVLLFAIAFSTPFWTLIEVGTAKTFSGIWYGCASVDGAVTCEESVTPSSPDWIRAVQVLQILAMLLGLAGFIVTIVWGCRPYRRALAWAIFALFLIGLFFGIASLGTFAANAANESYSFFVSAAGCLLYFITAIIAVIGACNMNDNRVSGIPSQPHPLGPSLGPAPPPIESAPRKPEADGQMKYPSWVYSWGPQGPQLESNTSKSGGVTG</sequence>
<dbReference type="InterPro" id="IPR050579">
    <property type="entry name" value="PMP-22/EMP/MP20-like"/>
</dbReference>
<gene>
    <name evidence="7" type="ORF">CAPTEDRAFT_218845</name>
</gene>
<dbReference type="PANTHER" id="PTHR10671:SF108">
    <property type="entry name" value="CLAUDIN FAMILY PROTEIN-RELATED"/>
    <property type="match status" value="1"/>
</dbReference>
<keyword evidence="9" id="KW-1185">Reference proteome</keyword>
<evidence type="ECO:0000313" key="9">
    <source>
        <dbReference type="Proteomes" id="UP000014760"/>
    </source>
</evidence>
<evidence type="ECO:0000256" key="3">
    <source>
        <dbReference type="ARBA" id="ARBA00022989"/>
    </source>
</evidence>
<feature type="transmembrane region" description="Helical" evidence="6">
    <location>
        <begin position="131"/>
        <end position="156"/>
    </location>
</feature>
<protein>
    <recommendedName>
        <fullName evidence="10">MARVEL domain-containing protein</fullName>
    </recommendedName>
</protein>
<evidence type="ECO:0000256" key="5">
    <source>
        <dbReference type="SAM" id="MobiDB-lite"/>
    </source>
</evidence>
<dbReference type="EMBL" id="KB309561">
    <property type="protein sequence ID" value="ELT93944.1"/>
    <property type="molecule type" value="Genomic_DNA"/>
</dbReference>
<dbReference type="EMBL" id="AMQN01012506">
    <property type="status" value="NOT_ANNOTATED_CDS"/>
    <property type="molecule type" value="Genomic_DNA"/>
</dbReference>
<feature type="region of interest" description="Disordered" evidence="5">
    <location>
        <begin position="170"/>
        <end position="225"/>
    </location>
</feature>
<dbReference type="HOGENOM" id="CLU_107301_0_0_1"/>
<evidence type="ECO:0000313" key="7">
    <source>
        <dbReference type="EMBL" id="ELT93944.1"/>
    </source>
</evidence>
<evidence type="ECO:0000313" key="8">
    <source>
        <dbReference type="EnsemblMetazoa" id="CapteP218845"/>
    </source>
</evidence>
<keyword evidence="3 6" id="KW-1133">Transmembrane helix</keyword>
<feature type="transmembrane region" description="Helical" evidence="6">
    <location>
        <begin position="73"/>
        <end position="94"/>
    </location>
</feature>
<comment type="subcellular location">
    <subcellularLocation>
        <location evidence="1">Membrane</location>
        <topology evidence="1">Multi-pass membrane protein</topology>
    </subcellularLocation>
</comment>
<evidence type="ECO:0000256" key="6">
    <source>
        <dbReference type="SAM" id="Phobius"/>
    </source>
</evidence>
<feature type="transmembrane region" description="Helical" evidence="6">
    <location>
        <begin position="101"/>
        <end position="125"/>
    </location>
</feature>
<feature type="compositionally biased region" description="Polar residues" evidence="5">
    <location>
        <begin position="212"/>
        <end position="225"/>
    </location>
</feature>
<accession>R7TJQ7</accession>
<dbReference type="AlphaFoldDB" id="R7TJQ7"/>
<dbReference type="GO" id="GO:0005886">
    <property type="term" value="C:plasma membrane"/>
    <property type="evidence" value="ECO:0007669"/>
    <property type="project" value="TreeGrafter"/>
</dbReference>
<dbReference type="EnsemblMetazoa" id="CapteT218845">
    <property type="protein sequence ID" value="CapteP218845"/>
    <property type="gene ID" value="CapteG218845"/>
</dbReference>